<keyword evidence="2 3" id="KW-0456">Lyase</keyword>
<feature type="region of interest" description="Phosphopantothenoylcysteine decarboxylase" evidence="3">
    <location>
        <begin position="1"/>
        <end position="187"/>
    </location>
</feature>
<dbReference type="PANTHER" id="PTHR14359">
    <property type="entry name" value="HOMO-OLIGOMERIC FLAVIN CONTAINING CYS DECARBOXYLASE FAMILY"/>
    <property type="match status" value="1"/>
</dbReference>
<comment type="catalytic activity">
    <reaction evidence="3 4">
        <text>(R)-4'-phosphopantothenate + L-cysteine + CTP = N-[(R)-4-phosphopantothenoyl]-L-cysteine + CMP + diphosphate + H(+)</text>
        <dbReference type="Rhea" id="RHEA:19397"/>
        <dbReference type="ChEBI" id="CHEBI:10986"/>
        <dbReference type="ChEBI" id="CHEBI:15378"/>
        <dbReference type="ChEBI" id="CHEBI:33019"/>
        <dbReference type="ChEBI" id="CHEBI:35235"/>
        <dbReference type="ChEBI" id="CHEBI:37563"/>
        <dbReference type="ChEBI" id="CHEBI:59458"/>
        <dbReference type="ChEBI" id="CHEBI:60377"/>
        <dbReference type="EC" id="6.3.2.5"/>
    </reaction>
</comment>
<dbReference type="InterPro" id="IPR007085">
    <property type="entry name" value="DNA/pantothenate-metab_flavo_C"/>
</dbReference>
<keyword evidence="3 4" id="KW-0288">FMN</keyword>
<dbReference type="Gene3D" id="3.40.50.10300">
    <property type="entry name" value="CoaB-like"/>
    <property type="match status" value="1"/>
</dbReference>
<keyword evidence="3" id="KW-0511">Multifunctional enzyme</keyword>
<comment type="caution">
    <text evidence="7">The sequence shown here is derived from an EMBL/GenBank/DDBJ whole genome shotgun (WGS) entry which is preliminary data.</text>
</comment>
<comment type="pathway">
    <text evidence="3 4">Cofactor biosynthesis; coenzyme A biosynthesis; CoA from (R)-pantothenate: step 3/5.</text>
</comment>
<evidence type="ECO:0000256" key="1">
    <source>
        <dbReference type="ARBA" id="ARBA00022793"/>
    </source>
</evidence>
<evidence type="ECO:0000256" key="4">
    <source>
        <dbReference type="RuleBase" id="RU364078"/>
    </source>
</evidence>
<comment type="pathway">
    <text evidence="3 4">Cofactor biosynthesis; coenzyme A biosynthesis; CoA from (R)-pantothenate: step 2/5.</text>
</comment>
<evidence type="ECO:0000313" key="7">
    <source>
        <dbReference type="EMBL" id="MBB5184269.1"/>
    </source>
</evidence>
<accession>A0A7W8FW50</accession>
<dbReference type="InterPro" id="IPR035929">
    <property type="entry name" value="CoaB-like_sf"/>
</dbReference>
<comment type="similarity">
    <text evidence="3 4">In the N-terminal section; belongs to the HFCD (homo-oligomeric flavin containing Cys decarboxylase) superfamily.</text>
</comment>
<dbReference type="EC" id="6.3.2.5" evidence="3"/>
<keyword evidence="3" id="KW-0479">Metal-binding</keyword>
<keyword evidence="1 3" id="KW-0210">Decarboxylase</keyword>
<keyword evidence="3" id="KW-0460">Magnesium</keyword>
<dbReference type="SUPFAM" id="SSF52507">
    <property type="entry name" value="Homo-oligomeric flavin-containing Cys decarboxylases, HFCD"/>
    <property type="match status" value="1"/>
</dbReference>
<evidence type="ECO:0000313" key="8">
    <source>
        <dbReference type="Proteomes" id="UP000521313"/>
    </source>
</evidence>
<dbReference type="GO" id="GO:0004632">
    <property type="term" value="F:phosphopantothenate--cysteine ligase activity"/>
    <property type="evidence" value="ECO:0007669"/>
    <property type="project" value="UniProtKB-UniRule"/>
</dbReference>
<proteinExistence type="inferred from homology"/>
<reference evidence="7 8" key="1">
    <citation type="submission" date="2020-08" db="EMBL/GenBank/DDBJ databases">
        <title>Genomic Encyclopedia of Type Strains, Phase IV (KMG-IV): sequencing the most valuable type-strain genomes for metagenomic binning, comparative biology and taxonomic classification.</title>
        <authorList>
            <person name="Goeker M."/>
        </authorList>
    </citation>
    <scope>NUCLEOTIDE SEQUENCE [LARGE SCALE GENOMIC DNA]</scope>
    <source>
        <strain evidence="7 8">DSM 26963</strain>
    </source>
</reference>
<dbReference type="InterPro" id="IPR036551">
    <property type="entry name" value="Flavin_trans-like"/>
</dbReference>
<comment type="cofactor">
    <cofactor evidence="3">
        <name>Mg(2+)</name>
        <dbReference type="ChEBI" id="CHEBI:18420"/>
    </cofactor>
</comment>
<feature type="binding site" evidence="3">
    <location>
        <position position="335"/>
    </location>
    <ligand>
        <name>CTP</name>
        <dbReference type="ChEBI" id="CHEBI:37563"/>
    </ligand>
</feature>
<keyword evidence="3 4" id="KW-0285">Flavoprotein</keyword>
<evidence type="ECO:0000256" key="3">
    <source>
        <dbReference type="HAMAP-Rule" id="MF_02225"/>
    </source>
</evidence>
<feature type="domain" description="Flavoprotein" evidence="5">
    <location>
        <begin position="3"/>
        <end position="175"/>
    </location>
</feature>
<dbReference type="InterPro" id="IPR005252">
    <property type="entry name" value="CoaBC"/>
</dbReference>
<dbReference type="HAMAP" id="MF_02225">
    <property type="entry name" value="CoaBC"/>
    <property type="match status" value="1"/>
</dbReference>
<dbReference type="GO" id="GO:0046872">
    <property type="term" value="F:metal ion binding"/>
    <property type="evidence" value="ECO:0007669"/>
    <property type="project" value="UniProtKB-KW"/>
</dbReference>
<gene>
    <name evidence="3" type="primary">coaBC</name>
    <name evidence="7" type="ORF">HNQ43_000304</name>
</gene>
<sequence>MKKHVLIGVTGGIAAYKALDIVSQLRKSNLEVRVMMTEHAARFVSPLSFSTLSKNRCEVDLFDPHAPDPIAHINLAAWADLVILVPCTANVLAKVVHGISDDLLTSTFLACHCDKMIAPAMNTHMYENPVTQQNLQKAKDFNIQIIEPETGHLACDVEGKGKLAAVETIVETIRNYFLDESLLEGKRVLISAGPTQESLDPVRYITNHSSGKQGYAIAKAAKRMGAEVTLVSGPVHLPIPEGVKPVFVTSAQEMFTAMKEESVQADYIIMAAAVADYRPAVAAQDKIKKTGEDLVLKMVRNPDILAWIGQHKAPNQIVCGFAMETRDLDQNAREKMIKKNCDLLIANNLKTPGAGFQTDTNVVTIITQDHLEHLPKIAKEDLGVLILKTMKEIEKER</sequence>
<feature type="region of interest" description="Phosphopantothenate--cysteine ligase" evidence="3">
    <location>
        <begin position="188"/>
        <end position="397"/>
    </location>
</feature>
<comment type="function">
    <text evidence="3">Catalyzes two sequential steps in the biosynthesis of coenzyme A. In the first step cysteine is conjugated to 4'-phosphopantothenate to form 4-phosphopantothenoylcysteine. In the second step the latter compound is decarboxylated to form 4'-phosphopantotheine.</text>
</comment>
<feature type="binding site" evidence="3">
    <location>
        <begin position="302"/>
        <end position="305"/>
    </location>
    <ligand>
        <name>CTP</name>
        <dbReference type="ChEBI" id="CHEBI:37563"/>
    </ligand>
</feature>
<feature type="binding site" evidence="3">
    <location>
        <position position="321"/>
    </location>
    <ligand>
        <name>CTP</name>
        <dbReference type="ChEBI" id="CHEBI:37563"/>
    </ligand>
</feature>
<comment type="cofactor">
    <cofactor evidence="3">
        <name>FMN</name>
        <dbReference type="ChEBI" id="CHEBI:58210"/>
    </cofactor>
    <text evidence="3">Binds 1 FMN per subunit.</text>
</comment>
<name>A0A7W8FW50_9FIRM</name>
<comment type="similarity">
    <text evidence="3 4">In the C-terminal section; belongs to the PPC synthetase family.</text>
</comment>
<evidence type="ECO:0000256" key="2">
    <source>
        <dbReference type="ARBA" id="ARBA00023239"/>
    </source>
</evidence>
<dbReference type="UniPathway" id="UPA00241">
    <property type="reaction ID" value="UER00353"/>
</dbReference>
<keyword evidence="3 4" id="KW-0436">Ligase</keyword>
<comment type="function">
    <text evidence="4">Catalyzes two steps in the biosynthesis of coenzyme A. In the first step cysteine is conjugated to 4'-phosphopantothenate to form 4-phosphopantothenoylcysteine, in the latter compound is decarboxylated to form 4'-phosphopantotheine.</text>
</comment>
<dbReference type="EMBL" id="JACHHD010000002">
    <property type="protein sequence ID" value="MBB5184269.1"/>
    <property type="molecule type" value="Genomic_DNA"/>
</dbReference>
<comment type="catalytic activity">
    <reaction evidence="3 4">
        <text>N-[(R)-4-phosphopantothenoyl]-L-cysteine + H(+) = (R)-4'-phosphopantetheine + CO2</text>
        <dbReference type="Rhea" id="RHEA:16793"/>
        <dbReference type="ChEBI" id="CHEBI:15378"/>
        <dbReference type="ChEBI" id="CHEBI:16526"/>
        <dbReference type="ChEBI" id="CHEBI:59458"/>
        <dbReference type="ChEBI" id="CHEBI:61723"/>
        <dbReference type="EC" id="4.1.1.36"/>
    </reaction>
</comment>
<evidence type="ECO:0000259" key="6">
    <source>
        <dbReference type="Pfam" id="PF04127"/>
    </source>
</evidence>
<feature type="domain" description="DNA/pantothenate metabolism flavoprotein C-terminal" evidence="6">
    <location>
        <begin position="183"/>
        <end position="391"/>
    </location>
</feature>
<dbReference type="GO" id="GO:0015941">
    <property type="term" value="P:pantothenate catabolic process"/>
    <property type="evidence" value="ECO:0007669"/>
    <property type="project" value="InterPro"/>
</dbReference>
<dbReference type="Pfam" id="PF04127">
    <property type="entry name" value="DFP"/>
    <property type="match status" value="1"/>
</dbReference>
<organism evidence="7 8">
    <name type="scientific">Faecalicoccus acidiformans</name>
    <dbReference type="NCBI Taxonomy" id="915173"/>
    <lineage>
        <taxon>Bacteria</taxon>
        <taxon>Bacillati</taxon>
        <taxon>Bacillota</taxon>
        <taxon>Erysipelotrichia</taxon>
        <taxon>Erysipelotrichales</taxon>
        <taxon>Erysipelotrichaceae</taxon>
        <taxon>Faecalicoccus</taxon>
    </lineage>
</organism>
<feature type="binding site" evidence="3">
    <location>
        <position position="276"/>
    </location>
    <ligand>
        <name>CTP</name>
        <dbReference type="ChEBI" id="CHEBI:37563"/>
    </ligand>
</feature>
<dbReference type="GO" id="GO:0004633">
    <property type="term" value="F:phosphopantothenoylcysteine decarboxylase activity"/>
    <property type="evidence" value="ECO:0007669"/>
    <property type="project" value="UniProtKB-UniRule"/>
</dbReference>
<evidence type="ECO:0000259" key="5">
    <source>
        <dbReference type="Pfam" id="PF02441"/>
    </source>
</evidence>
<dbReference type="AlphaFoldDB" id="A0A7W8FW50"/>
<feature type="active site" description="Proton donor" evidence="3">
    <location>
        <position position="155"/>
    </location>
</feature>
<dbReference type="GO" id="GO:0015937">
    <property type="term" value="P:coenzyme A biosynthetic process"/>
    <property type="evidence" value="ECO:0007669"/>
    <property type="project" value="UniProtKB-UniRule"/>
</dbReference>
<dbReference type="GO" id="GO:0010181">
    <property type="term" value="F:FMN binding"/>
    <property type="evidence" value="ECO:0007669"/>
    <property type="project" value="UniProtKB-UniRule"/>
</dbReference>
<dbReference type="SUPFAM" id="SSF102645">
    <property type="entry name" value="CoaB-like"/>
    <property type="match status" value="1"/>
</dbReference>
<dbReference type="PANTHER" id="PTHR14359:SF6">
    <property type="entry name" value="PHOSPHOPANTOTHENOYLCYSTEINE DECARBOXYLASE"/>
    <property type="match status" value="1"/>
</dbReference>
<dbReference type="GO" id="GO:0071513">
    <property type="term" value="C:phosphopantothenoylcysteine decarboxylase complex"/>
    <property type="evidence" value="ECO:0007669"/>
    <property type="project" value="TreeGrafter"/>
</dbReference>
<dbReference type="RefSeq" id="WP_183374097.1">
    <property type="nucleotide sequence ID" value="NZ_CAWVLV010000019.1"/>
</dbReference>
<dbReference type="Proteomes" id="UP000521313">
    <property type="component" value="Unassembled WGS sequence"/>
</dbReference>
<comment type="caution">
    <text evidence="3">Lacks conserved residue(s) required for the propagation of feature annotation.</text>
</comment>
<dbReference type="InterPro" id="IPR003382">
    <property type="entry name" value="Flavoprotein"/>
</dbReference>
<dbReference type="NCBIfam" id="TIGR00521">
    <property type="entry name" value="coaBC_dfp"/>
    <property type="match status" value="1"/>
</dbReference>
<feature type="binding site" evidence="3">
    <location>
        <position position="339"/>
    </location>
    <ligand>
        <name>CTP</name>
        <dbReference type="ChEBI" id="CHEBI:37563"/>
    </ligand>
</feature>
<dbReference type="Pfam" id="PF02441">
    <property type="entry name" value="Flavoprotein"/>
    <property type="match status" value="1"/>
</dbReference>
<feature type="binding site" evidence="3">
    <location>
        <position position="286"/>
    </location>
    <ligand>
        <name>CTP</name>
        <dbReference type="ChEBI" id="CHEBI:37563"/>
    </ligand>
</feature>
<dbReference type="EC" id="4.1.1.36" evidence="3"/>
<dbReference type="Gene3D" id="3.40.50.1950">
    <property type="entry name" value="Flavin prenyltransferase-like"/>
    <property type="match status" value="1"/>
</dbReference>
<protein>
    <recommendedName>
        <fullName evidence="3">Coenzyme A biosynthesis bifunctional protein CoaBC</fullName>
    </recommendedName>
    <alternativeName>
        <fullName evidence="3">DNA/pantothenate metabolism flavoprotein</fullName>
    </alternativeName>
    <alternativeName>
        <fullName evidence="3">Phosphopantothenoylcysteine synthetase/decarboxylase</fullName>
        <shortName evidence="3">PPCS-PPCDC</shortName>
    </alternativeName>
    <domain>
        <recommendedName>
            <fullName evidence="3">Phosphopantothenoylcysteine decarboxylase</fullName>
            <shortName evidence="3">PPC decarboxylase</shortName>
            <shortName evidence="3">PPC-DC</shortName>
            <ecNumber evidence="3">4.1.1.36</ecNumber>
        </recommendedName>
        <alternativeName>
            <fullName evidence="3">CoaC</fullName>
        </alternativeName>
    </domain>
    <domain>
        <recommendedName>
            <fullName evidence="3">Phosphopantothenate--cysteine ligase</fullName>
            <ecNumber evidence="3">6.3.2.5</ecNumber>
        </recommendedName>
        <alternativeName>
            <fullName evidence="3">CoaB</fullName>
        </alternativeName>
        <alternativeName>
            <fullName evidence="3">Phosphopantothenoylcysteine synthetase</fullName>
            <shortName evidence="3">PPC synthetase</shortName>
            <shortName evidence="3">PPC-S</shortName>
        </alternativeName>
    </domain>
</protein>